<dbReference type="GO" id="GO:0005509">
    <property type="term" value="F:calcium ion binding"/>
    <property type="evidence" value="ECO:0007669"/>
    <property type="project" value="InterPro"/>
</dbReference>
<keyword evidence="5" id="KW-1185">Reference proteome</keyword>
<dbReference type="Pfam" id="PF13499">
    <property type="entry name" value="EF-hand_7"/>
    <property type="match status" value="1"/>
</dbReference>
<evidence type="ECO:0000313" key="5">
    <source>
        <dbReference type="Proteomes" id="UP000232323"/>
    </source>
</evidence>
<keyword evidence="2" id="KW-0812">Transmembrane</keyword>
<evidence type="ECO:0000256" key="1">
    <source>
        <dbReference type="ARBA" id="ARBA00022837"/>
    </source>
</evidence>
<reference evidence="4 5" key="1">
    <citation type="submission" date="2017-08" db="EMBL/GenBank/DDBJ databases">
        <title>Acidophilic green algal genome provides insights into adaptation to an acidic environment.</title>
        <authorList>
            <person name="Hirooka S."/>
            <person name="Hirose Y."/>
            <person name="Kanesaki Y."/>
            <person name="Higuchi S."/>
            <person name="Fujiwara T."/>
            <person name="Onuma R."/>
            <person name="Era A."/>
            <person name="Ohbayashi R."/>
            <person name="Uzuka A."/>
            <person name="Nozaki H."/>
            <person name="Yoshikawa H."/>
            <person name="Miyagishima S.Y."/>
        </authorList>
    </citation>
    <scope>NUCLEOTIDE SEQUENCE [LARGE SCALE GENOMIC DNA]</scope>
    <source>
        <strain evidence="4 5">NIES-2499</strain>
    </source>
</reference>
<accession>A0A250XGN5</accession>
<gene>
    <name evidence="4" type="ORF">CEUSTIGMA_g9669.t1</name>
</gene>
<evidence type="ECO:0000259" key="3">
    <source>
        <dbReference type="PROSITE" id="PS50222"/>
    </source>
</evidence>
<dbReference type="Gene3D" id="1.10.238.10">
    <property type="entry name" value="EF-hand"/>
    <property type="match status" value="1"/>
</dbReference>
<organism evidence="4 5">
    <name type="scientific">Chlamydomonas eustigma</name>
    <dbReference type="NCBI Taxonomy" id="1157962"/>
    <lineage>
        <taxon>Eukaryota</taxon>
        <taxon>Viridiplantae</taxon>
        <taxon>Chlorophyta</taxon>
        <taxon>core chlorophytes</taxon>
        <taxon>Chlorophyceae</taxon>
        <taxon>CS clade</taxon>
        <taxon>Chlamydomonadales</taxon>
        <taxon>Chlamydomonadaceae</taxon>
        <taxon>Chlamydomonas</taxon>
    </lineage>
</organism>
<proteinExistence type="predicted"/>
<sequence>MIPSTSTPQGNYHCQRWVSHVSAPAIGVLQSSRPIDRLRYQAKLIFDTFDKDADGKLSVEDIQAYFQFSEEKFGRQKLILDLHANTAEKISRKSPESQQTDFEEFVDLVRGQVAAAAEFSKEWLPSQIPGKELSNMLFAAALTIPEMARVLAIFKLLDRDSDGFLKLSDLHKAQGIEKKVVVDVLEDADDNEDGLLSFSDFLTSYHKKRTVFLTMAVMLAHSACFWLIFNLPIDSMLKVVLSGLLVMKPQVVTGPVTKIWQIGKAVVGRFIATREMAAKGASWSSIA</sequence>
<keyword evidence="2" id="KW-1133">Transmembrane helix</keyword>
<dbReference type="SMART" id="SM00054">
    <property type="entry name" value="EFh"/>
    <property type="match status" value="3"/>
</dbReference>
<dbReference type="InterPro" id="IPR011992">
    <property type="entry name" value="EF-hand-dom_pair"/>
</dbReference>
<dbReference type="EMBL" id="BEGY01000077">
    <property type="protein sequence ID" value="GAX82241.1"/>
    <property type="molecule type" value="Genomic_DNA"/>
</dbReference>
<protein>
    <recommendedName>
        <fullName evidence="3">EF-hand domain-containing protein</fullName>
    </recommendedName>
</protein>
<comment type="caution">
    <text evidence="4">The sequence shown here is derived from an EMBL/GenBank/DDBJ whole genome shotgun (WGS) entry which is preliminary data.</text>
</comment>
<evidence type="ECO:0000313" key="4">
    <source>
        <dbReference type="EMBL" id="GAX82241.1"/>
    </source>
</evidence>
<keyword evidence="2" id="KW-0472">Membrane</keyword>
<keyword evidence="1" id="KW-0106">Calcium</keyword>
<feature type="domain" description="EF-hand" evidence="3">
    <location>
        <begin position="41"/>
        <end position="72"/>
    </location>
</feature>
<dbReference type="AlphaFoldDB" id="A0A250XGN5"/>
<dbReference type="PROSITE" id="PS00018">
    <property type="entry name" value="EF_HAND_1"/>
    <property type="match status" value="2"/>
</dbReference>
<dbReference type="Proteomes" id="UP000232323">
    <property type="component" value="Unassembled WGS sequence"/>
</dbReference>
<dbReference type="OrthoDB" id="114727at2759"/>
<dbReference type="SUPFAM" id="SSF47473">
    <property type="entry name" value="EF-hand"/>
    <property type="match status" value="1"/>
</dbReference>
<name>A0A250XGN5_9CHLO</name>
<feature type="transmembrane region" description="Helical" evidence="2">
    <location>
        <begin position="211"/>
        <end position="229"/>
    </location>
</feature>
<feature type="domain" description="EF-hand" evidence="3">
    <location>
        <begin position="145"/>
        <end position="180"/>
    </location>
</feature>
<dbReference type="InterPro" id="IPR018247">
    <property type="entry name" value="EF_Hand_1_Ca_BS"/>
</dbReference>
<dbReference type="InterPro" id="IPR002048">
    <property type="entry name" value="EF_hand_dom"/>
</dbReference>
<evidence type="ECO:0000256" key="2">
    <source>
        <dbReference type="SAM" id="Phobius"/>
    </source>
</evidence>
<dbReference type="PROSITE" id="PS50222">
    <property type="entry name" value="EF_HAND_2"/>
    <property type="match status" value="2"/>
</dbReference>